<evidence type="ECO:0000256" key="5">
    <source>
        <dbReference type="ARBA" id="ARBA00022618"/>
    </source>
</evidence>
<dbReference type="PANTHER" id="PTHR47755">
    <property type="entry name" value="CELL DIVISION PROTEIN FTSX"/>
    <property type="match status" value="1"/>
</dbReference>
<keyword evidence="6 11" id="KW-0812">Transmembrane</keyword>
<evidence type="ECO:0000256" key="8">
    <source>
        <dbReference type="ARBA" id="ARBA00023136"/>
    </source>
</evidence>
<feature type="domain" description="FtsX extracellular" evidence="13">
    <location>
        <begin position="60"/>
        <end position="153"/>
    </location>
</feature>
<dbReference type="GO" id="GO:0051301">
    <property type="term" value="P:cell division"/>
    <property type="evidence" value="ECO:0007669"/>
    <property type="project" value="UniProtKB-KW"/>
</dbReference>
<name>A0A915TZQ2_9BACT</name>
<dbReference type="InterPro" id="IPR003838">
    <property type="entry name" value="ABC3_permease_C"/>
</dbReference>
<dbReference type="Gene3D" id="3.30.70.3040">
    <property type="match status" value="1"/>
</dbReference>
<gene>
    <name evidence="14" type="primary">ftsX</name>
    <name evidence="14" type="ORF">GF1_12640</name>
</gene>
<keyword evidence="15" id="KW-1185">Reference proteome</keyword>
<sequence>MNFLYAVITQTGRNLRQTWSTQILSLLTIGLSVLIFSFFYLIYTNVLNIGRHFGDDLRLVAYLDEEPGPRLQDEYRRKILKFDQVEKIVFISREQAYDRFAAQLGRDRDILADMPRDFLPPSMEIYPHRSLTSLTRIKRFSDYIQTLPGVLRVQYGQEWVERFYSFVQLLRVVVVLSGALLVLVTSFMVAHSLRLAILGRQQELELLRLVGATNNYIRMPFFIEGAMQGLLGSSLGLAALYLLFNWIKLRFAGSALLELFPFTFFPLPVLGGIVGVATLLCASGSYFSTRKFLRL</sequence>
<evidence type="ECO:0000256" key="11">
    <source>
        <dbReference type="SAM" id="Phobius"/>
    </source>
</evidence>
<evidence type="ECO:0000313" key="14">
    <source>
        <dbReference type="EMBL" id="BCO08888.1"/>
    </source>
</evidence>
<evidence type="ECO:0000256" key="9">
    <source>
        <dbReference type="ARBA" id="ARBA00023306"/>
    </source>
</evidence>
<proteinExistence type="inferred from homology"/>
<dbReference type="InterPro" id="IPR040690">
    <property type="entry name" value="FtsX_ECD"/>
</dbReference>
<comment type="similarity">
    <text evidence="2 10">Belongs to the ABC-4 integral membrane protein family. FtsX subfamily.</text>
</comment>
<evidence type="ECO:0000256" key="7">
    <source>
        <dbReference type="ARBA" id="ARBA00022989"/>
    </source>
</evidence>
<dbReference type="Pfam" id="PF02687">
    <property type="entry name" value="FtsX"/>
    <property type="match status" value="1"/>
</dbReference>
<evidence type="ECO:0000259" key="12">
    <source>
        <dbReference type="Pfam" id="PF02687"/>
    </source>
</evidence>
<keyword evidence="8 10" id="KW-0472">Membrane</keyword>
<dbReference type="KEGG" id="ddu:GF1_12640"/>
<dbReference type="AlphaFoldDB" id="A0A915TZQ2"/>
<dbReference type="InterPro" id="IPR004513">
    <property type="entry name" value="FtsX"/>
</dbReference>
<dbReference type="Pfam" id="PF18075">
    <property type="entry name" value="FtsX_ECD"/>
    <property type="match status" value="1"/>
</dbReference>
<organism evidence="14 15">
    <name type="scientific">Desulfolithobacter dissulfuricans</name>
    <dbReference type="NCBI Taxonomy" id="2795293"/>
    <lineage>
        <taxon>Bacteria</taxon>
        <taxon>Pseudomonadati</taxon>
        <taxon>Thermodesulfobacteriota</taxon>
        <taxon>Desulfobulbia</taxon>
        <taxon>Desulfobulbales</taxon>
        <taxon>Desulfobulbaceae</taxon>
        <taxon>Desulfolithobacter</taxon>
    </lineage>
</organism>
<dbReference type="PIRSF" id="PIRSF003097">
    <property type="entry name" value="FtsX"/>
    <property type="match status" value="1"/>
</dbReference>
<evidence type="ECO:0000256" key="10">
    <source>
        <dbReference type="PIRNR" id="PIRNR003097"/>
    </source>
</evidence>
<evidence type="ECO:0000259" key="13">
    <source>
        <dbReference type="Pfam" id="PF18075"/>
    </source>
</evidence>
<feature type="transmembrane region" description="Helical" evidence="11">
    <location>
        <begin position="169"/>
        <end position="190"/>
    </location>
</feature>
<feature type="transmembrane region" description="Helical" evidence="11">
    <location>
        <begin position="23"/>
        <end position="43"/>
    </location>
</feature>
<keyword evidence="7 11" id="KW-1133">Transmembrane helix</keyword>
<evidence type="ECO:0000313" key="15">
    <source>
        <dbReference type="Proteomes" id="UP001063350"/>
    </source>
</evidence>
<comment type="subcellular location">
    <subcellularLocation>
        <location evidence="1">Cell membrane</location>
        <topology evidence="1">Multi-pass membrane protein</topology>
    </subcellularLocation>
</comment>
<keyword evidence="4 10" id="KW-1003">Cell membrane</keyword>
<evidence type="ECO:0000256" key="1">
    <source>
        <dbReference type="ARBA" id="ARBA00004651"/>
    </source>
</evidence>
<evidence type="ECO:0000256" key="3">
    <source>
        <dbReference type="ARBA" id="ARBA00021907"/>
    </source>
</evidence>
<reference evidence="14" key="1">
    <citation type="submission" date="2020-12" db="EMBL/GenBank/DDBJ databases">
        <title>Desulfobium dissulfuricans gen. nov., sp. nov., a novel mesophilic, sulfate-reducing bacterium isolated from a deep-sea hydrothermal vent.</title>
        <authorList>
            <person name="Hashimoto Y."/>
            <person name="Tame A."/>
            <person name="Sawayama S."/>
            <person name="Miyazaki J."/>
            <person name="Takai K."/>
            <person name="Nakagawa S."/>
        </authorList>
    </citation>
    <scope>NUCLEOTIDE SEQUENCE</scope>
    <source>
        <strain evidence="14">GF1</strain>
    </source>
</reference>
<evidence type="ECO:0000256" key="2">
    <source>
        <dbReference type="ARBA" id="ARBA00007379"/>
    </source>
</evidence>
<accession>A0A915TZQ2</accession>
<feature type="domain" description="ABC3 transporter permease C-terminal" evidence="12">
    <location>
        <begin position="178"/>
        <end position="294"/>
    </location>
</feature>
<evidence type="ECO:0000256" key="4">
    <source>
        <dbReference type="ARBA" id="ARBA00022475"/>
    </source>
</evidence>
<dbReference type="GO" id="GO:0005886">
    <property type="term" value="C:plasma membrane"/>
    <property type="evidence" value="ECO:0007669"/>
    <property type="project" value="UniProtKB-SubCell"/>
</dbReference>
<dbReference type="EMBL" id="AP024233">
    <property type="protein sequence ID" value="BCO08888.1"/>
    <property type="molecule type" value="Genomic_DNA"/>
</dbReference>
<dbReference type="RefSeq" id="WP_267928774.1">
    <property type="nucleotide sequence ID" value="NZ_AP024233.1"/>
</dbReference>
<feature type="transmembrane region" description="Helical" evidence="11">
    <location>
        <begin position="221"/>
        <end position="244"/>
    </location>
</feature>
<protein>
    <recommendedName>
        <fullName evidence="3 10">Cell division protein FtsX</fullName>
    </recommendedName>
</protein>
<keyword evidence="9 10" id="KW-0131">Cell cycle</keyword>
<dbReference type="PANTHER" id="PTHR47755:SF1">
    <property type="entry name" value="CELL DIVISION PROTEIN FTSX"/>
    <property type="match status" value="1"/>
</dbReference>
<evidence type="ECO:0000256" key="6">
    <source>
        <dbReference type="ARBA" id="ARBA00022692"/>
    </source>
</evidence>
<feature type="transmembrane region" description="Helical" evidence="11">
    <location>
        <begin position="264"/>
        <end position="287"/>
    </location>
</feature>
<dbReference type="Proteomes" id="UP001063350">
    <property type="component" value="Chromosome"/>
</dbReference>
<keyword evidence="5 10" id="KW-0132">Cell division</keyword>
<dbReference type="GO" id="GO:0032153">
    <property type="term" value="C:cell division site"/>
    <property type="evidence" value="ECO:0007669"/>
    <property type="project" value="TreeGrafter"/>
</dbReference>